<evidence type="ECO:0008006" key="6">
    <source>
        <dbReference type="Google" id="ProtNLM"/>
    </source>
</evidence>
<comment type="caution">
    <text evidence="4">The sequence shown here is derived from an EMBL/GenBank/DDBJ whole genome shotgun (WGS) entry which is preliminary data.</text>
</comment>
<keyword evidence="5" id="KW-1185">Reference proteome</keyword>
<dbReference type="Gene3D" id="2.60.40.1240">
    <property type="match status" value="1"/>
</dbReference>
<keyword evidence="1 3" id="KW-0732">Signal</keyword>
<gene>
    <name evidence="4" type="ORF">IRY30_07320</name>
</gene>
<accession>A0ABR9ZL99</accession>
<evidence type="ECO:0000256" key="3">
    <source>
        <dbReference type="SAM" id="SignalP"/>
    </source>
</evidence>
<proteinExistence type="predicted"/>
<organism evidence="4 5">
    <name type="scientific">Corynebacterium suicordis DSM 45110</name>
    <dbReference type="NCBI Taxonomy" id="1121369"/>
    <lineage>
        <taxon>Bacteria</taxon>
        <taxon>Bacillati</taxon>
        <taxon>Actinomycetota</taxon>
        <taxon>Actinomycetes</taxon>
        <taxon>Mycobacteriales</taxon>
        <taxon>Corynebacteriaceae</taxon>
        <taxon>Corynebacterium</taxon>
    </lineage>
</organism>
<dbReference type="EMBL" id="JADKMY010000002">
    <property type="protein sequence ID" value="MBF4553886.1"/>
    <property type="molecule type" value="Genomic_DNA"/>
</dbReference>
<sequence length="321" mass="34368">MKKISAAIMGTMCLVLGACSSGSEDSERTTTPQEAQSAEHKMGEMVEGKGAAFKINKAYLANNYTQQSMDDSSQTETVKPRDNAKFVILETIVRNDDDTAIDPVCGNGFQTKLVTDKDKEYEVVDNIFLLNVNKECENLDPEFDQEVTFVYEIPSSSKPDHVNFHNANVDPFGDELTSIKLDKLSDKAPADSNKGNPNPTPAATAPENNTGGNSKFQSSAQQTASQQPQQSQQNEAAPVSGAPSYGNPCSASQALQPAVGADGTNLVCVLRTPTQGNWVYGPAPSGEIVTDGQECIEGEEGGQDEQGRLLMCVSGQWVYGP</sequence>
<feature type="chain" id="PRO_5047170884" description="DUF4352 domain-containing protein" evidence="3">
    <location>
        <begin position="18"/>
        <end position="321"/>
    </location>
</feature>
<evidence type="ECO:0000313" key="4">
    <source>
        <dbReference type="EMBL" id="MBF4553886.1"/>
    </source>
</evidence>
<feature type="compositionally biased region" description="Low complexity" evidence="2">
    <location>
        <begin position="201"/>
        <end position="210"/>
    </location>
</feature>
<evidence type="ECO:0000313" key="5">
    <source>
        <dbReference type="Proteomes" id="UP000635902"/>
    </source>
</evidence>
<feature type="region of interest" description="Disordered" evidence="2">
    <location>
        <begin position="186"/>
        <end position="251"/>
    </location>
</feature>
<reference evidence="4 5" key="1">
    <citation type="submission" date="2020-10" db="EMBL/GenBank/DDBJ databases">
        <title>Novel species in genus Corynebacterium.</title>
        <authorList>
            <person name="Zhang G."/>
        </authorList>
    </citation>
    <scope>NUCLEOTIDE SEQUENCE [LARGE SCALE GENOMIC DNA]</scope>
    <source>
        <strain evidence="4 5">DSM 45110</strain>
    </source>
</reference>
<dbReference type="RefSeq" id="WP_194556773.1">
    <property type="nucleotide sequence ID" value="NZ_JADKMY010000002.1"/>
</dbReference>
<evidence type="ECO:0000256" key="2">
    <source>
        <dbReference type="SAM" id="MobiDB-lite"/>
    </source>
</evidence>
<dbReference type="InterPro" id="IPR029050">
    <property type="entry name" value="Immunoprotect_excell_Ig-like"/>
</dbReference>
<dbReference type="PROSITE" id="PS51257">
    <property type="entry name" value="PROKAR_LIPOPROTEIN"/>
    <property type="match status" value="1"/>
</dbReference>
<evidence type="ECO:0000256" key="1">
    <source>
        <dbReference type="ARBA" id="ARBA00022729"/>
    </source>
</evidence>
<name>A0ABR9ZL99_9CORY</name>
<feature type="compositionally biased region" description="Low complexity" evidence="2">
    <location>
        <begin position="217"/>
        <end position="237"/>
    </location>
</feature>
<feature type="signal peptide" evidence="3">
    <location>
        <begin position="1"/>
        <end position="17"/>
    </location>
</feature>
<dbReference type="Proteomes" id="UP000635902">
    <property type="component" value="Unassembled WGS sequence"/>
</dbReference>
<protein>
    <recommendedName>
        <fullName evidence="6">DUF4352 domain-containing protein</fullName>
    </recommendedName>
</protein>